<protein>
    <recommendedName>
        <fullName evidence="3">Envelope protein N-terminal domain-containing protein</fullName>
    </recommendedName>
</protein>
<dbReference type="OrthoDB" id="168775at2157"/>
<organism evidence="4 5">
    <name type="scientific">Natrarchaeobaculum sulfurireducens</name>
    <dbReference type="NCBI Taxonomy" id="2044521"/>
    <lineage>
        <taxon>Archaea</taxon>
        <taxon>Methanobacteriati</taxon>
        <taxon>Methanobacteriota</taxon>
        <taxon>Stenosarchaea group</taxon>
        <taxon>Halobacteria</taxon>
        <taxon>Halobacteriales</taxon>
        <taxon>Natrialbaceae</taxon>
        <taxon>Natrarchaeobaculum</taxon>
    </lineage>
</organism>
<sequence length="638" mass="69265">MTDSDISTDDSSCSRRGYLKRIGASAGAVGAIGVGTSATDNGPVGNAEAVAPIVVAGGAAVAGTAAGGAAGYALAEYRSTDTDVDSGSVAEDRVYQAVLSAHEAGSSFIDEAEREVLDASETPFERTAWSNIRTRTAGDAAEGVEYGTTMADAQQELNETVTKSMTNLVEGWNTFINSIIDQIVLDSAETGNIDIEVWERYVRNASGPHSESEGGRPQPVKTEDVADDWEPVEASQPDGEDGYTVYMVPVDTPIDASSLDDRDEDLYVAAVMRNDEHWHHPFEQWAPVERPGSFDLTGRFDRREVRFRITHSDWSTIDPLGHWKKMRDVHEQIQDDYEEINGKLDDYVETVHDGVDAGAVDPDEILSSSDIATQFADANEQSRFEAELLAIGANVPEESGYTALVDHPELGSEPVWGRLYPQFDDGERKQIAPGTELAPDQYRMAYFGYETDNGYETVVLPGDEPLSVEEIDGLEGQTDFDHATAEAGEDGRVTVYEGDDPPEQIVDKDESYGVLIEGEDTTTWIALPDLEHDKDDGEYYVEKTDLEEGEEIERMELVPSVDYVQHVDSVADPTEIDTDETIERVEALQEQTEELEEALDDAGGGRGDGSGGIDDRLVIGGLAALILSTLAAAFMGDS</sequence>
<name>A0A346PQB6_9EURY</name>
<keyword evidence="1" id="KW-0175">Coiled coil</keyword>
<dbReference type="EMBL" id="CP027033">
    <property type="protein sequence ID" value="AXR81711.1"/>
    <property type="molecule type" value="Genomic_DNA"/>
</dbReference>
<keyword evidence="5" id="KW-1185">Reference proteome</keyword>
<proteinExistence type="predicted"/>
<dbReference type="Proteomes" id="UP000258613">
    <property type="component" value="Chromosome"/>
</dbReference>
<evidence type="ECO:0000256" key="2">
    <source>
        <dbReference type="SAM" id="MobiDB-lite"/>
    </source>
</evidence>
<evidence type="ECO:0000256" key="1">
    <source>
        <dbReference type="SAM" id="Coils"/>
    </source>
</evidence>
<accession>A0A346PQB6</accession>
<evidence type="ECO:0000313" key="5">
    <source>
        <dbReference type="Proteomes" id="UP000258613"/>
    </source>
</evidence>
<feature type="coiled-coil region" evidence="1">
    <location>
        <begin position="578"/>
        <end position="605"/>
    </location>
</feature>
<feature type="domain" description="Envelope protein N-terminal" evidence="3">
    <location>
        <begin position="79"/>
        <end position="386"/>
    </location>
</feature>
<gene>
    <name evidence="4" type="ORF">AArcMg_1701</name>
</gene>
<dbReference type="Pfam" id="PF26255">
    <property type="entry name" value="Viral_env_HRPV"/>
    <property type="match status" value="1"/>
</dbReference>
<dbReference type="KEGG" id="nag:AArcMg_1701"/>
<dbReference type="InterPro" id="IPR006311">
    <property type="entry name" value="TAT_signal"/>
</dbReference>
<dbReference type="AlphaFoldDB" id="A0A346PQB6"/>
<dbReference type="GeneID" id="37642183"/>
<dbReference type="InterPro" id="IPR058677">
    <property type="entry name" value="ORF4_N"/>
</dbReference>
<dbReference type="RefSeq" id="WP_133412238.1">
    <property type="nucleotide sequence ID" value="NZ_CP027033.1"/>
</dbReference>
<reference evidence="5" key="1">
    <citation type="submission" date="2018-02" db="EMBL/GenBank/DDBJ databases">
        <title>Phenotypic and genomic properties of facultatively anaerobic sulfur-reducing natronoarchaea from hypersaline soda lakes.</title>
        <authorList>
            <person name="Sorokin D.Y."/>
            <person name="Kublanov I.V."/>
            <person name="Roman P."/>
            <person name="Sinninghe Damste J.S."/>
            <person name="Golyshin P.N."/>
            <person name="Rojo D."/>
            <person name="Ciordia S."/>
            <person name="Mena M.D.C."/>
            <person name="Ferrer M."/>
            <person name="Messina E."/>
            <person name="Smedile F."/>
            <person name="La Spada G."/>
            <person name="La Cono V."/>
            <person name="Yakimov M.M."/>
        </authorList>
    </citation>
    <scope>NUCLEOTIDE SEQUENCE [LARGE SCALE GENOMIC DNA]</scope>
    <source>
        <strain evidence="5">AArc-Mg</strain>
    </source>
</reference>
<dbReference type="PROSITE" id="PS51318">
    <property type="entry name" value="TAT"/>
    <property type="match status" value="1"/>
</dbReference>
<feature type="region of interest" description="Disordered" evidence="2">
    <location>
        <begin position="205"/>
        <end position="243"/>
    </location>
</feature>
<evidence type="ECO:0000313" key="4">
    <source>
        <dbReference type="EMBL" id="AXR81711.1"/>
    </source>
</evidence>
<evidence type="ECO:0000259" key="3">
    <source>
        <dbReference type="Pfam" id="PF26255"/>
    </source>
</evidence>